<evidence type="ECO:0000256" key="3">
    <source>
        <dbReference type="SAM" id="SignalP"/>
    </source>
</evidence>
<feature type="signal peptide" evidence="3">
    <location>
        <begin position="1"/>
        <end position="29"/>
    </location>
</feature>
<dbReference type="Gene3D" id="2.40.420.20">
    <property type="match status" value="1"/>
</dbReference>
<dbReference type="Proteomes" id="UP000316921">
    <property type="component" value="Chromosome"/>
</dbReference>
<dbReference type="KEGG" id="pbap:Pla133_32530"/>
<dbReference type="NCBIfam" id="TIGR01730">
    <property type="entry name" value="RND_mfp"/>
    <property type="match status" value="1"/>
</dbReference>
<dbReference type="SUPFAM" id="SSF111369">
    <property type="entry name" value="HlyD-like secretion proteins"/>
    <property type="match status" value="1"/>
</dbReference>
<keyword evidence="3" id="KW-0732">Signal</keyword>
<proteinExistence type="inferred from homology"/>
<dbReference type="Gene3D" id="2.40.30.170">
    <property type="match status" value="1"/>
</dbReference>
<evidence type="ECO:0000256" key="2">
    <source>
        <dbReference type="SAM" id="Coils"/>
    </source>
</evidence>
<dbReference type="Pfam" id="PF25954">
    <property type="entry name" value="Beta-barrel_RND_2"/>
    <property type="match status" value="1"/>
</dbReference>
<keyword evidence="2" id="KW-0175">Coiled coil</keyword>
<evidence type="ECO:0000259" key="4">
    <source>
        <dbReference type="Pfam" id="PF25954"/>
    </source>
</evidence>
<dbReference type="PANTHER" id="PTHR30469">
    <property type="entry name" value="MULTIDRUG RESISTANCE PROTEIN MDTA"/>
    <property type="match status" value="1"/>
</dbReference>
<accession>A0A518BMF2</accession>
<evidence type="ECO:0000256" key="1">
    <source>
        <dbReference type="ARBA" id="ARBA00009477"/>
    </source>
</evidence>
<comment type="similarity">
    <text evidence="1">Belongs to the membrane fusion protein (MFP) (TC 8.A.1) family.</text>
</comment>
<dbReference type="FunFam" id="2.40.30.170:FF:000010">
    <property type="entry name" value="Efflux RND transporter periplasmic adaptor subunit"/>
    <property type="match status" value="1"/>
</dbReference>
<dbReference type="Gene3D" id="2.40.50.100">
    <property type="match status" value="1"/>
</dbReference>
<dbReference type="EMBL" id="CP036287">
    <property type="protein sequence ID" value="QDU68159.1"/>
    <property type="molecule type" value="Genomic_DNA"/>
</dbReference>
<protein>
    <submittedName>
        <fullName evidence="5">Multidrug resistance protein MdtE</fullName>
    </submittedName>
</protein>
<gene>
    <name evidence="5" type="primary">mdtE</name>
    <name evidence="5" type="ORF">Pla133_32530</name>
</gene>
<reference evidence="5 6" key="1">
    <citation type="submission" date="2019-02" db="EMBL/GenBank/DDBJ databases">
        <title>Deep-cultivation of Planctomycetes and their phenomic and genomic characterization uncovers novel biology.</title>
        <authorList>
            <person name="Wiegand S."/>
            <person name="Jogler M."/>
            <person name="Boedeker C."/>
            <person name="Pinto D."/>
            <person name="Vollmers J."/>
            <person name="Rivas-Marin E."/>
            <person name="Kohn T."/>
            <person name="Peeters S.H."/>
            <person name="Heuer A."/>
            <person name="Rast P."/>
            <person name="Oberbeckmann S."/>
            <person name="Bunk B."/>
            <person name="Jeske O."/>
            <person name="Meyerdierks A."/>
            <person name="Storesund J.E."/>
            <person name="Kallscheuer N."/>
            <person name="Luecker S."/>
            <person name="Lage O.M."/>
            <person name="Pohl T."/>
            <person name="Merkel B.J."/>
            <person name="Hornburger P."/>
            <person name="Mueller R.-W."/>
            <person name="Bruemmer F."/>
            <person name="Labrenz M."/>
            <person name="Spormann A.M."/>
            <person name="Op den Camp H."/>
            <person name="Overmann J."/>
            <person name="Amann R."/>
            <person name="Jetten M.S.M."/>
            <person name="Mascher T."/>
            <person name="Medema M.H."/>
            <person name="Devos D.P."/>
            <person name="Kaster A.-K."/>
            <person name="Ovreas L."/>
            <person name="Rohde M."/>
            <person name="Galperin M.Y."/>
            <person name="Jogler C."/>
        </authorList>
    </citation>
    <scope>NUCLEOTIDE SEQUENCE [LARGE SCALE GENOMIC DNA]</scope>
    <source>
        <strain evidence="5 6">Pla133</strain>
    </source>
</reference>
<organism evidence="5 6">
    <name type="scientific">Engelhardtia mirabilis</name>
    <dbReference type="NCBI Taxonomy" id="2528011"/>
    <lineage>
        <taxon>Bacteria</taxon>
        <taxon>Pseudomonadati</taxon>
        <taxon>Planctomycetota</taxon>
        <taxon>Planctomycetia</taxon>
        <taxon>Planctomycetia incertae sedis</taxon>
        <taxon>Engelhardtia</taxon>
    </lineage>
</organism>
<dbReference type="GO" id="GO:1990281">
    <property type="term" value="C:efflux pump complex"/>
    <property type="evidence" value="ECO:0007669"/>
    <property type="project" value="TreeGrafter"/>
</dbReference>
<dbReference type="PROSITE" id="PS51257">
    <property type="entry name" value="PROKAR_LIPOPROTEIN"/>
    <property type="match status" value="1"/>
</dbReference>
<dbReference type="GO" id="GO:0015562">
    <property type="term" value="F:efflux transmembrane transporter activity"/>
    <property type="evidence" value="ECO:0007669"/>
    <property type="project" value="TreeGrafter"/>
</dbReference>
<feature type="domain" description="CusB-like beta-barrel" evidence="4">
    <location>
        <begin position="237"/>
        <end position="307"/>
    </location>
</feature>
<name>A0A518BMF2_9BACT</name>
<evidence type="ECO:0000313" key="6">
    <source>
        <dbReference type="Proteomes" id="UP000316921"/>
    </source>
</evidence>
<dbReference type="Gene3D" id="1.10.287.470">
    <property type="entry name" value="Helix hairpin bin"/>
    <property type="match status" value="1"/>
</dbReference>
<feature type="coiled-coil region" evidence="2">
    <location>
        <begin position="109"/>
        <end position="146"/>
    </location>
</feature>
<dbReference type="AlphaFoldDB" id="A0A518BMF2"/>
<dbReference type="InterPro" id="IPR006143">
    <property type="entry name" value="RND_pump_MFP"/>
</dbReference>
<keyword evidence="6" id="KW-1185">Reference proteome</keyword>
<sequence precursor="true">MNAIQLRRRRILASASVLGLLLGSCTERGASGAAGPQQERAVPVEVGAVERGPLTDRRTVSGSLEASAEFVVAPKVGGRILALEVDLADPVERGQVVARLDDDEFVQAVQQAEADLAAARAVEAEARSAQTIAERALARLRSLREDGVASESQLDTVVSEEAASRSRLEVTRANVTRAESALETARIRLAYTAVTADWNGDDQFRVVAERSVDEGSNVGPNAALMTVVRLDPIEAVVYVAERDYRLLSVDQRAVLSTDAYPGRSFEGRVVRIAPVFRSATRQARVEIELPNPDSALKPGMFVRATLELSHVDEALSVPADAVTEREGKTGVLLVDADGAHVHWRPVELGIREGDRVEVLGADLSGAVVTLGQELCDDGARVVVIESPEPTAAR</sequence>
<dbReference type="InterPro" id="IPR058792">
    <property type="entry name" value="Beta-barrel_RND_2"/>
</dbReference>
<evidence type="ECO:0000313" key="5">
    <source>
        <dbReference type="EMBL" id="QDU68159.1"/>
    </source>
</evidence>
<feature type="chain" id="PRO_5022094056" evidence="3">
    <location>
        <begin position="30"/>
        <end position="393"/>
    </location>
</feature>
<dbReference type="RefSeq" id="WP_419191585.1">
    <property type="nucleotide sequence ID" value="NZ_CP036287.1"/>
</dbReference>